<dbReference type="Gene3D" id="1.10.1610.10">
    <property type="match status" value="1"/>
</dbReference>
<evidence type="ECO:0000256" key="9">
    <source>
        <dbReference type="ARBA" id="ARBA00047340"/>
    </source>
</evidence>
<sequence length="424" mass="44854">MPSIFPLKTSNTSQIKATIDNKTKPLGALGALETLALQLALITKQRQLNTIEQRTSPLEVNDKISLNKPSMLIFAGDHGINVEGLSIAPSEVTKQMVLNFLHGGAAINCFCQNNDIALTVVDCGILNAVTADEMPQFNSAKVSEVTIKASNEVKLIEQRLGAGTNNFATEPAMTLAQVQQGFSQAKTLVNNQISQGVELILLGEMGIANTSSAAAIMAALTSATVVECVGRGTGITDQQLAKKVALIEQALQRLALTSNGDNVDFNNVNSSNVNSSNVNSNNTQKLQFTEADILNILAELGGFEIVQMVAAILTSAAENVPIVIDGFIVSVAALVALRLDKNVANYLVFAHVSQEQAHQLLLQELLAAQTFTEQLSEKQNIQPLLNLGLRLGEGTGGALALPLITAAASFYNNMASFESAGVTV</sequence>
<keyword evidence="6 10" id="KW-0328">Glycosyltransferase</keyword>
<comment type="pathway">
    <text evidence="1 10">Nucleoside biosynthesis; alpha-ribazole biosynthesis; alpha-ribazole from 5,6-dimethylbenzimidazole: step 1/2.</text>
</comment>
<comment type="caution">
    <text evidence="11">The sequence shown here is derived from an EMBL/GenBank/DDBJ whole genome shotgun (WGS) entry which is preliminary data.</text>
</comment>
<proteinExistence type="inferred from homology"/>
<dbReference type="InterPro" id="IPR023195">
    <property type="entry name" value="Nict_dMeBzImd_PRibTrfase_N"/>
</dbReference>
<dbReference type="EMBL" id="PJAI02000004">
    <property type="protein sequence ID" value="TYK66366.1"/>
    <property type="molecule type" value="Genomic_DNA"/>
</dbReference>
<dbReference type="EC" id="2.4.2.21" evidence="3 10"/>
<evidence type="ECO:0000256" key="4">
    <source>
        <dbReference type="ARBA" id="ARBA00015486"/>
    </source>
</evidence>
<dbReference type="CDD" id="cd02439">
    <property type="entry name" value="DMB-PRT_CobT"/>
    <property type="match status" value="1"/>
</dbReference>
<dbReference type="HAMAP" id="MF_00230">
    <property type="entry name" value="CobT"/>
    <property type="match status" value="1"/>
</dbReference>
<dbReference type="InterPro" id="IPR017846">
    <property type="entry name" value="Nict_dMeBzImd_PRibTrfase_bact"/>
</dbReference>
<evidence type="ECO:0000313" key="11">
    <source>
        <dbReference type="EMBL" id="TYK66366.1"/>
    </source>
</evidence>
<comment type="function">
    <text evidence="10">Catalyzes the synthesis of alpha-ribazole-5'-phosphate from nicotinate mononucleotide (NAMN) and 5,6-dimethylbenzimidazole (DMB).</text>
</comment>
<dbReference type="InterPro" id="IPR003200">
    <property type="entry name" value="Nict_dMeBzImd_PRibTrfase"/>
</dbReference>
<evidence type="ECO:0000313" key="12">
    <source>
        <dbReference type="Proteomes" id="UP000815846"/>
    </source>
</evidence>
<dbReference type="RefSeq" id="WP_101345132.1">
    <property type="nucleotide sequence ID" value="NZ_PJAI02000004.1"/>
</dbReference>
<comment type="similarity">
    <text evidence="2 10">Belongs to the CobT family.</text>
</comment>
<name>A0ABY3MYQ7_9GAMM</name>
<keyword evidence="12" id="KW-1185">Reference proteome</keyword>
<feature type="active site" description="Proton acceptor" evidence="10">
    <location>
        <position position="393"/>
    </location>
</feature>
<gene>
    <name evidence="10" type="primary">cobT</name>
    <name evidence="11" type="ORF">CWS31_005265</name>
</gene>
<dbReference type="PANTHER" id="PTHR43463">
    <property type="entry name" value="NICOTINATE-NUCLEOTIDE--DIMETHYLBENZIMIDAZOLE PHOSPHORIBOSYLTRANSFERASE"/>
    <property type="match status" value="1"/>
</dbReference>
<dbReference type="Pfam" id="PF02277">
    <property type="entry name" value="DBI_PRT"/>
    <property type="match status" value="2"/>
</dbReference>
<evidence type="ECO:0000256" key="2">
    <source>
        <dbReference type="ARBA" id="ARBA00007110"/>
    </source>
</evidence>
<dbReference type="SUPFAM" id="SSF52733">
    <property type="entry name" value="Nicotinate mononucleotide:5,6-dimethylbenzimidazole phosphoribosyltransferase (CobT)"/>
    <property type="match status" value="2"/>
</dbReference>
<evidence type="ECO:0000256" key="1">
    <source>
        <dbReference type="ARBA" id="ARBA00005049"/>
    </source>
</evidence>
<evidence type="ECO:0000256" key="3">
    <source>
        <dbReference type="ARBA" id="ARBA00011991"/>
    </source>
</evidence>
<reference evidence="11 12" key="1">
    <citation type="submission" date="2019-08" db="EMBL/GenBank/DDBJ databases">
        <title>Microbe sample from Colwellia echini.</title>
        <authorList>
            <person name="Christiansen L."/>
            <person name="Pathiraja D."/>
            <person name="Schultz-Johansen M."/>
            <person name="Choi I.-G."/>
            <person name="Stougaard P."/>
        </authorList>
    </citation>
    <scope>NUCLEOTIDE SEQUENCE [LARGE SCALE GENOMIC DNA]</scope>
    <source>
        <strain evidence="11 12">A3</strain>
    </source>
</reference>
<evidence type="ECO:0000256" key="5">
    <source>
        <dbReference type="ARBA" id="ARBA00022573"/>
    </source>
</evidence>
<accession>A0ABY3MYQ7</accession>
<dbReference type="InterPro" id="IPR036087">
    <property type="entry name" value="Nict_dMeBzImd_PRibTrfase_sf"/>
</dbReference>
<dbReference type="Gene3D" id="3.40.50.10210">
    <property type="match status" value="1"/>
</dbReference>
<evidence type="ECO:0000256" key="7">
    <source>
        <dbReference type="ARBA" id="ARBA00022679"/>
    </source>
</evidence>
<comment type="catalytic activity">
    <reaction evidence="9 10">
        <text>5,6-dimethylbenzimidazole + nicotinate beta-D-ribonucleotide = alpha-ribazole 5'-phosphate + nicotinate + H(+)</text>
        <dbReference type="Rhea" id="RHEA:11196"/>
        <dbReference type="ChEBI" id="CHEBI:15378"/>
        <dbReference type="ChEBI" id="CHEBI:15890"/>
        <dbReference type="ChEBI" id="CHEBI:32544"/>
        <dbReference type="ChEBI" id="CHEBI:57502"/>
        <dbReference type="ChEBI" id="CHEBI:57918"/>
        <dbReference type="EC" id="2.4.2.21"/>
    </reaction>
</comment>
<keyword evidence="7 10" id="KW-0808">Transferase</keyword>
<dbReference type="Proteomes" id="UP000815846">
    <property type="component" value="Unassembled WGS sequence"/>
</dbReference>
<evidence type="ECO:0000256" key="10">
    <source>
        <dbReference type="HAMAP-Rule" id="MF_00230"/>
    </source>
</evidence>
<organism evidence="11 12">
    <name type="scientific">Colwellia echini</name>
    <dbReference type="NCBI Taxonomy" id="1982103"/>
    <lineage>
        <taxon>Bacteria</taxon>
        <taxon>Pseudomonadati</taxon>
        <taxon>Pseudomonadota</taxon>
        <taxon>Gammaproteobacteria</taxon>
        <taxon>Alteromonadales</taxon>
        <taxon>Colwelliaceae</taxon>
        <taxon>Colwellia</taxon>
    </lineage>
</organism>
<keyword evidence="5 10" id="KW-0169">Cobalamin biosynthesis</keyword>
<evidence type="ECO:0000256" key="6">
    <source>
        <dbReference type="ARBA" id="ARBA00022676"/>
    </source>
</evidence>
<dbReference type="PANTHER" id="PTHR43463:SF1">
    <property type="entry name" value="NICOTINATE-NUCLEOTIDE--DIMETHYLBENZIMIDAZOLE PHOSPHORIBOSYLTRANSFERASE"/>
    <property type="match status" value="1"/>
</dbReference>
<evidence type="ECO:0000256" key="8">
    <source>
        <dbReference type="ARBA" id="ARBA00030686"/>
    </source>
</evidence>
<protein>
    <recommendedName>
        <fullName evidence="4 10">Nicotinate-nucleotide--dimethylbenzimidazole phosphoribosyltransferase</fullName>
        <shortName evidence="10">NN:DBI PRT</shortName>
        <ecNumber evidence="3 10">2.4.2.21</ecNumber>
    </recommendedName>
    <alternativeName>
        <fullName evidence="8 10">N(1)-alpha-phosphoribosyltransferase</fullName>
    </alternativeName>
</protein>
<dbReference type="GO" id="GO:0016757">
    <property type="term" value="F:glycosyltransferase activity"/>
    <property type="evidence" value="ECO:0007669"/>
    <property type="project" value="UniProtKB-KW"/>
</dbReference>